<accession>A0AAD9E8M1</accession>
<comment type="caution">
    <text evidence="2">The sequence shown here is derived from an EMBL/GenBank/DDBJ whole genome shotgun (WGS) entry which is preliminary data.</text>
</comment>
<dbReference type="EMBL" id="JAQOWY010000750">
    <property type="protein sequence ID" value="KAK1838893.1"/>
    <property type="molecule type" value="Genomic_DNA"/>
</dbReference>
<feature type="compositionally biased region" description="Basic residues" evidence="1">
    <location>
        <begin position="178"/>
        <end position="189"/>
    </location>
</feature>
<dbReference type="AlphaFoldDB" id="A0AAD9E8M1"/>
<gene>
    <name evidence="2" type="ORF">CCHR01_18479</name>
</gene>
<keyword evidence="3" id="KW-1185">Reference proteome</keyword>
<organism evidence="2 3">
    <name type="scientific">Colletotrichum chrysophilum</name>
    <dbReference type="NCBI Taxonomy" id="1836956"/>
    <lineage>
        <taxon>Eukaryota</taxon>
        <taxon>Fungi</taxon>
        <taxon>Dikarya</taxon>
        <taxon>Ascomycota</taxon>
        <taxon>Pezizomycotina</taxon>
        <taxon>Sordariomycetes</taxon>
        <taxon>Hypocreomycetidae</taxon>
        <taxon>Glomerellales</taxon>
        <taxon>Glomerellaceae</taxon>
        <taxon>Colletotrichum</taxon>
        <taxon>Colletotrichum gloeosporioides species complex</taxon>
    </lineage>
</organism>
<protein>
    <submittedName>
        <fullName evidence="2">Uncharacterized protein</fullName>
    </submittedName>
</protein>
<reference evidence="2" key="1">
    <citation type="submission" date="2023-01" db="EMBL/GenBank/DDBJ databases">
        <title>Colletotrichum chrysophilum M932 genome sequence.</title>
        <authorList>
            <person name="Baroncelli R."/>
        </authorList>
    </citation>
    <scope>NUCLEOTIDE SEQUENCE</scope>
    <source>
        <strain evidence="2">M932</strain>
    </source>
</reference>
<feature type="region of interest" description="Disordered" evidence="1">
    <location>
        <begin position="1"/>
        <end position="54"/>
    </location>
</feature>
<feature type="compositionally biased region" description="Polar residues" evidence="1">
    <location>
        <begin position="1"/>
        <end position="41"/>
    </location>
</feature>
<name>A0AAD9E8M1_9PEZI</name>
<proteinExistence type="predicted"/>
<evidence type="ECO:0000313" key="3">
    <source>
        <dbReference type="Proteomes" id="UP001243330"/>
    </source>
</evidence>
<evidence type="ECO:0000313" key="2">
    <source>
        <dbReference type="EMBL" id="KAK1838893.1"/>
    </source>
</evidence>
<evidence type="ECO:0000256" key="1">
    <source>
        <dbReference type="SAM" id="MobiDB-lite"/>
    </source>
</evidence>
<sequence>MICLTSTSNACQTPSLTNKPSIPSSTHRSPTPITSHNTNGTKRPHGNEKPPNPKTFRIDSLTKTAQHPRMLTWPNPPAAGRMRRTTAKTCVFPCRRPFPSHTPSENIPPPGCLAECRVTAGTCSVYLGERDVRGDQKSRRGSARSDDGPGFGPQVRDRGVSLKTLHPTPGGLQLSSHHPPRSSRSRVHRPRSFPALTWLRPQRLCHPSRPLLLNMPDQSSAN</sequence>
<feature type="compositionally biased region" description="Basic and acidic residues" evidence="1">
    <location>
        <begin position="132"/>
        <end position="147"/>
    </location>
</feature>
<feature type="region of interest" description="Disordered" evidence="1">
    <location>
        <begin position="132"/>
        <end position="189"/>
    </location>
</feature>
<dbReference type="Proteomes" id="UP001243330">
    <property type="component" value="Unassembled WGS sequence"/>
</dbReference>